<evidence type="ECO:0000313" key="2">
    <source>
        <dbReference type="EMBL" id="TRZ06669.1"/>
    </source>
</evidence>
<dbReference type="AlphaFoldDB" id="A0A8K1FV03"/>
<protein>
    <submittedName>
        <fullName evidence="2">Uncharacterized protein</fullName>
    </submittedName>
</protein>
<gene>
    <name evidence="2" type="ORF">HGM15179_020438</name>
</gene>
<dbReference type="Proteomes" id="UP000796761">
    <property type="component" value="Unassembled WGS sequence"/>
</dbReference>
<reference evidence="2" key="1">
    <citation type="submission" date="2019-04" db="EMBL/GenBank/DDBJ databases">
        <title>Genome assembly of Zosterops borbonicus 15179.</title>
        <authorList>
            <person name="Leroy T."/>
            <person name="Anselmetti Y."/>
            <person name="Tilak M.-K."/>
            <person name="Nabholz B."/>
        </authorList>
    </citation>
    <scope>NUCLEOTIDE SEQUENCE</scope>
    <source>
        <strain evidence="2">HGM_15179</strain>
        <tissue evidence="2">Muscle</tissue>
    </source>
</reference>
<comment type="caution">
    <text evidence="2">The sequence shown here is derived from an EMBL/GenBank/DDBJ whole genome shotgun (WGS) entry which is preliminary data.</text>
</comment>
<feature type="region of interest" description="Disordered" evidence="1">
    <location>
        <begin position="1"/>
        <end position="46"/>
    </location>
</feature>
<dbReference type="EMBL" id="SWJQ01002289">
    <property type="protein sequence ID" value="TRZ06669.1"/>
    <property type="molecule type" value="Genomic_DNA"/>
</dbReference>
<sequence>MGGSERSLSAVRQVLTPVPVEHTGQDSEAHDASSNAQASKTNAKVNKTNAKIEYVTCWLKYASEEENARVYKLKEEKRAGEVKEEEEAKEVNKNWDPLDHLPPPPPAVIPLPLPNPVIPLPPPPQLPPYPSPAVHLPPPSHAPFIHQQILTLPPPQQTSSLTTQNLMPEGEVNQPVPTVDEGPYCNTRSKAAEVENLFPLREVPMGGVPGEIGFVNAPLTAYEVRNFKKELGNLGEDLVVIANQIDQFLGPDIYT</sequence>
<name>A0A8K1FV03_9PASS</name>
<organism evidence="2 3">
    <name type="scientific">Zosterops borbonicus</name>
    <dbReference type="NCBI Taxonomy" id="364589"/>
    <lineage>
        <taxon>Eukaryota</taxon>
        <taxon>Metazoa</taxon>
        <taxon>Chordata</taxon>
        <taxon>Craniata</taxon>
        <taxon>Vertebrata</taxon>
        <taxon>Euteleostomi</taxon>
        <taxon>Archelosauria</taxon>
        <taxon>Archosauria</taxon>
        <taxon>Dinosauria</taxon>
        <taxon>Saurischia</taxon>
        <taxon>Theropoda</taxon>
        <taxon>Coelurosauria</taxon>
        <taxon>Aves</taxon>
        <taxon>Neognathae</taxon>
        <taxon>Neoaves</taxon>
        <taxon>Telluraves</taxon>
        <taxon>Australaves</taxon>
        <taxon>Passeriformes</taxon>
        <taxon>Sylvioidea</taxon>
        <taxon>Zosteropidae</taxon>
        <taxon>Zosterops</taxon>
    </lineage>
</organism>
<proteinExistence type="predicted"/>
<dbReference type="OrthoDB" id="9049599at2759"/>
<evidence type="ECO:0000256" key="1">
    <source>
        <dbReference type="SAM" id="MobiDB-lite"/>
    </source>
</evidence>
<keyword evidence="3" id="KW-1185">Reference proteome</keyword>
<accession>A0A8K1FV03</accession>
<evidence type="ECO:0000313" key="3">
    <source>
        <dbReference type="Proteomes" id="UP000796761"/>
    </source>
</evidence>